<comment type="caution">
    <text evidence="13">The sequence shown here is derived from an EMBL/GenBank/DDBJ whole genome shotgun (WGS) entry which is preliminary data.</text>
</comment>
<keyword evidence="9" id="KW-0067">ATP-binding</keyword>
<evidence type="ECO:0000256" key="8">
    <source>
        <dbReference type="ARBA" id="ARBA00022741"/>
    </source>
</evidence>
<keyword evidence="8" id="KW-0547">Nucleotide-binding</keyword>
<dbReference type="InterPro" id="IPR050156">
    <property type="entry name" value="TC-AMP_synthase_SUA5"/>
</dbReference>
<dbReference type="GO" id="GO:0005737">
    <property type="term" value="C:cytoplasm"/>
    <property type="evidence" value="ECO:0007669"/>
    <property type="project" value="UniProtKB-SubCell"/>
</dbReference>
<accession>A0A1F6VP66</accession>
<dbReference type="GO" id="GO:0006450">
    <property type="term" value="P:regulation of translational fidelity"/>
    <property type="evidence" value="ECO:0007669"/>
    <property type="project" value="TreeGrafter"/>
</dbReference>
<dbReference type="Proteomes" id="UP000177112">
    <property type="component" value="Unassembled WGS sequence"/>
</dbReference>
<evidence type="ECO:0000256" key="6">
    <source>
        <dbReference type="ARBA" id="ARBA00022694"/>
    </source>
</evidence>
<gene>
    <name evidence="13" type="ORF">A3B84_00705</name>
</gene>
<evidence type="ECO:0000256" key="4">
    <source>
        <dbReference type="ARBA" id="ARBA00022490"/>
    </source>
</evidence>
<dbReference type="InterPro" id="IPR006070">
    <property type="entry name" value="Sua5-like_dom"/>
</dbReference>
<dbReference type="NCBIfam" id="TIGR00057">
    <property type="entry name" value="L-threonylcarbamoyladenylate synthase"/>
    <property type="match status" value="1"/>
</dbReference>
<keyword evidence="5" id="KW-0808">Transferase</keyword>
<dbReference type="AlphaFoldDB" id="A0A1F6VP66"/>
<feature type="domain" description="YrdC-like" evidence="12">
    <location>
        <begin position="7"/>
        <end position="189"/>
    </location>
</feature>
<organism evidence="13 14">
    <name type="scientific">Candidatus Nomurabacteria bacterium RIFCSPHIGHO2_02_FULL_35_13</name>
    <dbReference type="NCBI Taxonomy" id="1801748"/>
    <lineage>
        <taxon>Bacteria</taxon>
        <taxon>Candidatus Nomuraibacteriota</taxon>
    </lineage>
</organism>
<comment type="subcellular location">
    <subcellularLocation>
        <location evidence="1">Cytoplasm</location>
    </subcellularLocation>
</comment>
<dbReference type="EC" id="2.7.7.87" evidence="3"/>
<keyword evidence="6" id="KW-0819">tRNA processing</keyword>
<dbReference type="GO" id="GO:0000049">
    <property type="term" value="F:tRNA binding"/>
    <property type="evidence" value="ECO:0007669"/>
    <property type="project" value="TreeGrafter"/>
</dbReference>
<comment type="similarity">
    <text evidence="2">Belongs to the SUA5 family.</text>
</comment>
<evidence type="ECO:0000313" key="13">
    <source>
        <dbReference type="EMBL" id="OGI71366.1"/>
    </source>
</evidence>
<keyword evidence="7" id="KW-0548">Nucleotidyltransferase</keyword>
<dbReference type="InterPro" id="IPR017945">
    <property type="entry name" value="DHBP_synth_RibB-like_a/b_dom"/>
</dbReference>
<dbReference type="PROSITE" id="PS51163">
    <property type="entry name" value="YRDC"/>
    <property type="match status" value="1"/>
</dbReference>
<dbReference type="STRING" id="1801748.A3B84_00705"/>
<evidence type="ECO:0000313" key="14">
    <source>
        <dbReference type="Proteomes" id="UP000177112"/>
    </source>
</evidence>
<dbReference type="SUPFAM" id="SSF55821">
    <property type="entry name" value="YrdC/RibB"/>
    <property type="match status" value="1"/>
</dbReference>
<evidence type="ECO:0000256" key="2">
    <source>
        <dbReference type="ARBA" id="ARBA00007663"/>
    </source>
</evidence>
<name>A0A1F6VP66_9BACT</name>
<keyword evidence="4" id="KW-0963">Cytoplasm</keyword>
<sequence length="189" mass="21550">MKFQKNIWSNKNLIKVLQENGVVVMPTDTIYGIVGKAQSEETVNRIYSIRDRNPQKPCIILVGNIDELEKFSIVLSEKQKKTLQEYWPGPVSIILDCLDDKFEYLHRGTKTLSFRIPDSRMLRDLLLKVGPLVAPSANPENFSPAKNIEEAKKYFWNSVDLYIDGGELKGKASKIIRLKNNGSIAIIRK</sequence>
<proteinExistence type="inferred from homology"/>
<protein>
    <recommendedName>
        <fullName evidence="10">L-threonylcarbamoyladenylate synthase</fullName>
        <ecNumber evidence="3">2.7.7.87</ecNumber>
    </recommendedName>
    <alternativeName>
        <fullName evidence="10">L-threonylcarbamoyladenylate synthase</fullName>
    </alternativeName>
</protein>
<dbReference type="GO" id="GO:0008033">
    <property type="term" value="P:tRNA processing"/>
    <property type="evidence" value="ECO:0007669"/>
    <property type="project" value="UniProtKB-KW"/>
</dbReference>
<dbReference type="GO" id="GO:0003725">
    <property type="term" value="F:double-stranded RNA binding"/>
    <property type="evidence" value="ECO:0007669"/>
    <property type="project" value="InterPro"/>
</dbReference>
<evidence type="ECO:0000256" key="1">
    <source>
        <dbReference type="ARBA" id="ARBA00004496"/>
    </source>
</evidence>
<dbReference type="PANTHER" id="PTHR17490:SF16">
    <property type="entry name" value="THREONYLCARBAMOYL-AMP SYNTHASE"/>
    <property type="match status" value="1"/>
</dbReference>
<dbReference type="EMBL" id="MFTY01000015">
    <property type="protein sequence ID" value="OGI71366.1"/>
    <property type="molecule type" value="Genomic_DNA"/>
</dbReference>
<dbReference type="PANTHER" id="PTHR17490">
    <property type="entry name" value="SUA5"/>
    <property type="match status" value="1"/>
</dbReference>
<evidence type="ECO:0000256" key="10">
    <source>
        <dbReference type="ARBA" id="ARBA00029774"/>
    </source>
</evidence>
<dbReference type="GO" id="GO:0005524">
    <property type="term" value="F:ATP binding"/>
    <property type="evidence" value="ECO:0007669"/>
    <property type="project" value="UniProtKB-KW"/>
</dbReference>
<dbReference type="Pfam" id="PF01300">
    <property type="entry name" value="Sua5_yciO_yrdC"/>
    <property type="match status" value="1"/>
</dbReference>
<evidence type="ECO:0000256" key="9">
    <source>
        <dbReference type="ARBA" id="ARBA00022840"/>
    </source>
</evidence>
<dbReference type="Gene3D" id="3.90.870.10">
    <property type="entry name" value="DHBP synthase"/>
    <property type="match status" value="1"/>
</dbReference>
<evidence type="ECO:0000256" key="7">
    <source>
        <dbReference type="ARBA" id="ARBA00022695"/>
    </source>
</evidence>
<evidence type="ECO:0000256" key="11">
    <source>
        <dbReference type="ARBA" id="ARBA00048366"/>
    </source>
</evidence>
<evidence type="ECO:0000256" key="5">
    <source>
        <dbReference type="ARBA" id="ARBA00022679"/>
    </source>
</evidence>
<dbReference type="GO" id="GO:0061710">
    <property type="term" value="F:L-threonylcarbamoyladenylate synthase"/>
    <property type="evidence" value="ECO:0007669"/>
    <property type="project" value="UniProtKB-EC"/>
</dbReference>
<evidence type="ECO:0000256" key="3">
    <source>
        <dbReference type="ARBA" id="ARBA00012584"/>
    </source>
</evidence>
<evidence type="ECO:0000259" key="12">
    <source>
        <dbReference type="PROSITE" id="PS51163"/>
    </source>
</evidence>
<comment type="catalytic activity">
    <reaction evidence="11">
        <text>L-threonine + hydrogencarbonate + ATP = L-threonylcarbamoyladenylate + diphosphate + H2O</text>
        <dbReference type="Rhea" id="RHEA:36407"/>
        <dbReference type="ChEBI" id="CHEBI:15377"/>
        <dbReference type="ChEBI" id="CHEBI:17544"/>
        <dbReference type="ChEBI" id="CHEBI:30616"/>
        <dbReference type="ChEBI" id="CHEBI:33019"/>
        <dbReference type="ChEBI" id="CHEBI:57926"/>
        <dbReference type="ChEBI" id="CHEBI:73682"/>
        <dbReference type="EC" id="2.7.7.87"/>
    </reaction>
</comment>
<reference evidence="13 14" key="1">
    <citation type="journal article" date="2016" name="Nat. Commun.">
        <title>Thousands of microbial genomes shed light on interconnected biogeochemical processes in an aquifer system.</title>
        <authorList>
            <person name="Anantharaman K."/>
            <person name="Brown C.T."/>
            <person name="Hug L.A."/>
            <person name="Sharon I."/>
            <person name="Castelle C.J."/>
            <person name="Probst A.J."/>
            <person name="Thomas B.C."/>
            <person name="Singh A."/>
            <person name="Wilkins M.J."/>
            <person name="Karaoz U."/>
            <person name="Brodie E.L."/>
            <person name="Williams K.H."/>
            <person name="Hubbard S.S."/>
            <person name="Banfield J.F."/>
        </authorList>
    </citation>
    <scope>NUCLEOTIDE SEQUENCE [LARGE SCALE GENOMIC DNA]</scope>
</reference>